<dbReference type="PROSITE" id="PS00962">
    <property type="entry name" value="RIBOSOMAL_S2_1"/>
    <property type="match status" value="1"/>
</dbReference>
<evidence type="ECO:0000256" key="3">
    <source>
        <dbReference type="ARBA" id="ARBA00023274"/>
    </source>
</evidence>
<accession>A0A6N0GXI8</accession>
<organism evidence="5">
    <name type="scientific">Zygnema circumcarinatum</name>
    <name type="common">Green alga</name>
    <dbReference type="NCBI Taxonomy" id="35869"/>
    <lineage>
        <taxon>Eukaryota</taxon>
        <taxon>Viridiplantae</taxon>
        <taxon>Streptophyta</taxon>
        <taxon>Zygnematophyceae</taxon>
        <taxon>Zygnematophycidae</taxon>
        <taxon>Zygnematales</taxon>
        <taxon>Zygnemataceae</taxon>
        <taxon>Zygnema</taxon>
    </lineage>
</organism>
<keyword evidence="2 4" id="KW-0689">Ribosomal protein</keyword>
<dbReference type="Gene3D" id="3.40.50.10490">
    <property type="entry name" value="Glucose-6-phosphate isomerase like protein, domain 1"/>
    <property type="match status" value="1"/>
</dbReference>
<geneLocation type="mitochondrion" evidence="5"/>
<comment type="similarity">
    <text evidence="1 4">Belongs to the universal ribosomal protein uS2 family.</text>
</comment>
<keyword evidence="5" id="KW-0496">Mitochondrion</keyword>
<proteinExistence type="inferred from homology"/>
<dbReference type="SUPFAM" id="SSF52313">
    <property type="entry name" value="Ribosomal protein S2"/>
    <property type="match status" value="1"/>
</dbReference>
<dbReference type="PANTHER" id="PTHR12534:SF1">
    <property type="entry name" value="SMALL RIBOSOMAL SUBUNIT PROTEIN US2M"/>
    <property type="match status" value="1"/>
</dbReference>
<keyword evidence="3 4" id="KW-0687">Ribonucleoprotein</keyword>
<evidence type="ECO:0000256" key="1">
    <source>
        <dbReference type="ARBA" id="ARBA00006242"/>
    </source>
</evidence>
<dbReference type="PROSITE" id="PS00963">
    <property type="entry name" value="RIBOSOMAL_S2_2"/>
    <property type="match status" value="1"/>
</dbReference>
<dbReference type="PRINTS" id="PR00395">
    <property type="entry name" value="RIBOSOMALS2"/>
</dbReference>
<dbReference type="CDD" id="cd01425">
    <property type="entry name" value="RPS2"/>
    <property type="match status" value="1"/>
</dbReference>
<dbReference type="InterPro" id="IPR005706">
    <property type="entry name" value="Ribosomal_uS2_bac/mit/plastid"/>
</dbReference>
<protein>
    <submittedName>
        <fullName evidence="5">Ribosomal protein S2</fullName>
    </submittedName>
</protein>
<dbReference type="InterPro" id="IPR023591">
    <property type="entry name" value="Ribosomal_uS2_flav_dom_sf"/>
</dbReference>
<sequence>MFRSKLLIMQKLLNTSAHLGYRTAQSNYQPYLYGFRNEIAILDLDKTLVCLRRACSVIELIIRSKGHILLVNTNVEYNNIVQETAIQTRQSYINHKWIGGLLTNWNHMQNVQGHFKLFAGESVSRLHLNETLYEKAALKPLLGAFARTSASTTHTTSSKVFAFQAPARVTRITPNHPTETRRSVKQANEGSAGSELTSFTVKQANAVSAARASSLVSPLGGMLVSKSNESSAIQYNNSKNIGSQMLLKVAPRFKKMQKCFEGIVAQDLPDCVIVFNANLNFSAIKEAKRLQIPIIALVDSNVSNQLHNMISFPIPANADCLPFIYLFCNCIFKTILYSQQSFFDTTRG</sequence>
<dbReference type="GeneID" id="79574819"/>
<dbReference type="PANTHER" id="PTHR12534">
    <property type="entry name" value="30S RIBOSOMAL PROTEIN S2 PROKARYOTIC AND ORGANELLAR"/>
    <property type="match status" value="1"/>
</dbReference>
<dbReference type="AlphaFoldDB" id="A0A6N0GXI8"/>
<dbReference type="NCBIfam" id="TIGR01011">
    <property type="entry name" value="rpsB_bact"/>
    <property type="match status" value="1"/>
</dbReference>
<reference evidence="5" key="1">
    <citation type="journal article" date="2020" name="J. Exp. Bot.">
        <title>Zygnema circumcarinatum UTEX 1559 chloroplast and mitochondrial genomes provide insight into land plant evolution.</title>
        <authorList>
            <person name="Orton L.M."/>
            <person name="Fitzek E."/>
            <person name="Feng X."/>
            <person name="Grayburn W.S."/>
            <person name="Mower J.P."/>
            <person name="Liu K."/>
            <person name="Zhang C."/>
            <person name="Duvall M.R."/>
            <person name="Yin Y."/>
        </authorList>
    </citation>
    <scope>NUCLEOTIDE SEQUENCE</scope>
    <source>
        <strain evidence="5">UTEX 1559 mating type +</strain>
    </source>
</reference>
<dbReference type="HAMAP" id="MF_00291_B">
    <property type="entry name" value="Ribosomal_uS2_B"/>
    <property type="match status" value="1"/>
</dbReference>
<evidence type="ECO:0000256" key="2">
    <source>
        <dbReference type="ARBA" id="ARBA00022980"/>
    </source>
</evidence>
<dbReference type="GO" id="GO:0006412">
    <property type="term" value="P:translation"/>
    <property type="evidence" value="ECO:0007669"/>
    <property type="project" value="InterPro"/>
</dbReference>
<evidence type="ECO:0000256" key="4">
    <source>
        <dbReference type="RuleBase" id="RU003631"/>
    </source>
</evidence>
<dbReference type="InterPro" id="IPR001865">
    <property type="entry name" value="Ribosomal_uS2"/>
</dbReference>
<dbReference type="RefSeq" id="YP_010736356.1">
    <property type="nucleotide sequence ID" value="NC_072974.1"/>
</dbReference>
<dbReference type="GO" id="GO:0005763">
    <property type="term" value="C:mitochondrial small ribosomal subunit"/>
    <property type="evidence" value="ECO:0007669"/>
    <property type="project" value="TreeGrafter"/>
</dbReference>
<dbReference type="Pfam" id="PF00318">
    <property type="entry name" value="Ribosomal_S2"/>
    <property type="match status" value="2"/>
</dbReference>
<name>A0A6N0GXI8_ZYGCR</name>
<dbReference type="InterPro" id="IPR018130">
    <property type="entry name" value="Ribosomal_uS2_CS"/>
</dbReference>
<dbReference type="GO" id="GO:0003735">
    <property type="term" value="F:structural constituent of ribosome"/>
    <property type="evidence" value="ECO:0007669"/>
    <property type="project" value="InterPro"/>
</dbReference>
<evidence type="ECO:0000313" key="5">
    <source>
        <dbReference type="EMBL" id="QKQ14684.1"/>
    </source>
</evidence>
<gene>
    <name evidence="5" type="primary">rps2</name>
</gene>
<dbReference type="EMBL" id="MT040698">
    <property type="protein sequence ID" value="QKQ14684.1"/>
    <property type="molecule type" value="Genomic_DNA"/>
</dbReference>